<evidence type="ECO:0000256" key="2">
    <source>
        <dbReference type="ARBA" id="ARBA00004259"/>
    </source>
</evidence>
<evidence type="ECO:0000256" key="9">
    <source>
        <dbReference type="ARBA" id="ARBA00023242"/>
    </source>
</evidence>
<evidence type="ECO:0000256" key="6">
    <source>
        <dbReference type="ARBA" id="ARBA00022824"/>
    </source>
</evidence>
<feature type="transmembrane region" description="Helical" evidence="10">
    <location>
        <begin position="297"/>
        <end position="315"/>
    </location>
</feature>
<dbReference type="GO" id="GO:0005789">
    <property type="term" value="C:endoplasmic reticulum membrane"/>
    <property type="evidence" value="ECO:0007669"/>
    <property type="project" value="UniProtKB-SubCell"/>
</dbReference>
<evidence type="ECO:0000256" key="8">
    <source>
        <dbReference type="ARBA" id="ARBA00023136"/>
    </source>
</evidence>
<evidence type="ECO:0000256" key="1">
    <source>
        <dbReference type="ARBA" id="ARBA00004127"/>
    </source>
</evidence>
<reference evidence="11" key="1">
    <citation type="submission" date="2020-06" db="EMBL/GenBank/DDBJ databases">
        <authorList>
            <consortium name="Plant Systems Biology data submission"/>
        </authorList>
    </citation>
    <scope>NUCLEOTIDE SEQUENCE</scope>
    <source>
        <strain evidence="11">D6</strain>
    </source>
</reference>
<dbReference type="GO" id="GO:0005637">
    <property type="term" value="C:nuclear inner membrane"/>
    <property type="evidence" value="ECO:0007669"/>
    <property type="project" value="TreeGrafter"/>
</dbReference>
<accession>A0A9N8EZU9</accession>
<feature type="transmembrane region" description="Helical" evidence="10">
    <location>
        <begin position="327"/>
        <end position="352"/>
    </location>
</feature>
<comment type="similarity">
    <text evidence="4">Belongs to the TMEM43 family.</text>
</comment>
<evidence type="ECO:0000313" key="12">
    <source>
        <dbReference type="Proteomes" id="UP001153069"/>
    </source>
</evidence>
<evidence type="ECO:0000256" key="3">
    <source>
        <dbReference type="ARBA" id="ARBA00004586"/>
    </source>
</evidence>
<feature type="transmembrane region" description="Helical" evidence="10">
    <location>
        <begin position="358"/>
        <end position="378"/>
    </location>
</feature>
<comment type="subcellular location">
    <subcellularLocation>
        <location evidence="1">Endomembrane system</location>
        <topology evidence="1">Multi-pass membrane protein</topology>
    </subcellularLocation>
    <subcellularLocation>
        <location evidence="3">Endoplasmic reticulum membrane</location>
    </subcellularLocation>
    <subcellularLocation>
        <location evidence="2">Nucleus envelope</location>
    </subcellularLocation>
</comment>
<dbReference type="PANTHER" id="PTHR13416:SF2">
    <property type="entry name" value="TRANSMEMBRANE PROTEIN 43"/>
    <property type="match status" value="1"/>
</dbReference>
<protein>
    <submittedName>
        <fullName evidence="11">Transmembrane protein 43</fullName>
    </submittedName>
</protein>
<dbReference type="InterPro" id="IPR012430">
    <property type="entry name" value="TMEM43_fam"/>
</dbReference>
<evidence type="ECO:0000256" key="10">
    <source>
        <dbReference type="SAM" id="Phobius"/>
    </source>
</evidence>
<keyword evidence="12" id="KW-1185">Reference proteome</keyword>
<keyword evidence="9" id="KW-0539">Nucleus</keyword>
<sequence>MSDSVVRITHQSYGSRIAGSCKALCFVPIFLIAGILVLSWNEGNLVTQRKALDEGLKSVVDIPSTESVNAENEGSLIHFVGTAKPDSQVTDPIFGVAPPNALLLKRTVEMYQWTESSHSETRKNTGGSTDTVTTYSYSKEWKDRAVDSGSFEESSGHQNPSGGMLFPSDTMAANPIHVGAFELSSAVVQKMYWYQPLQSGISVDTIQDNSTRNQATVFGSRFYFGDGSSGSPQIGDTRVSFEQVPSQTISVVAKQIGESLSSYTAKSGGSVLLVEAGPHDAVEMFKHANEALTIQTWLIRLGGFLLIYFAFEIAMKPLSVFADVLPFLGDLVEAGTSVISLLLAAVLSTVVVAISWLYYRPVLSLFLFGVVGGLLFVAKKKLAEKKGMHAIPVVEAEAIEMPDAPYKDSIPSIPISSMV</sequence>
<dbReference type="EMBL" id="CAICTM010002670">
    <property type="protein sequence ID" value="CAB9529923.1"/>
    <property type="molecule type" value="Genomic_DNA"/>
</dbReference>
<organism evidence="11 12">
    <name type="scientific">Seminavis robusta</name>
    <dbReference type="NCBI Taxonomy" id="568900"/>
    <lineage>
        <taxon>Eukaryota</taxon>
        <taxon>Sar</taxon>
        <taxon>Stramenopiles</taxon>
        <taxon>Ochrophyta</taxon>
        <taxon>Bacillariophyta</taxon>
        <taxon>Bacillariophyceae</taxon>
        <taxon>Bacillariophycidae</taxon>
        <taxon>Naviculales</taxon>
        <taxon>Naviculaceae</taxon>
        <taxon>Seminavis</taxon>
    </lineage>
</organism>
<dbReference type="Proteomes" id="UP001153069">
    <property type="component" value="Unassembled WGS sequence"/>
</dbReference>
<evidence type="ECO:0000313" key="11">
    <source>
        <dbReference type="EMBL" id="CAB9529923.1"/>
    </source>
</evidence>
<dbReference type="PANTHER" id="PTHR13416">
    <property type="match status" value="1"/>
</dbReference>
<dbReference type="Pfam" id="PF07787">
    <property type="entry name" value="TMEM43"/>
    <property type="match status" value="1"/>
</dbReference>
<dbReference type="OrthoDB" id="410725at2759"/>
<keyword evidence="5 10" id="KW-0812">Transmembrane</keyword>
<dbReference type="GO" id="GO:0006629">
    <property type="term" value="P:lipid metabolic process"/>
    <property type="evidence" value="ECO:0007669"/>
    <property type="project" value="TreeGrafter"/>
</dbReference>
<keyword evidence="7 10" id="KW-1133">Transmembrane helix</keyword>
<proteinExistence type="inferred from homology"/>
<dbReference type="GO" id="GO:0071763">
    <property type="term" value="P:nuclear membrane organization"/>
    <property type="evidence" value="ECO:0007669"/>
    <property type="project" value="TreeGrafter"/>
</dbReference>
<feature type="transmembrane region" description="Helical" evidence="10">
    <location>
        <begin position="21"/>
        <end position="40"/>
    </location>
</feature>
<name>A0A9N8EZU9_9STRA</name>
<dbReference type="AlphaFoldDB" id="A0A9N8EZU9"/>
<evidence type="ECO:0000256" key="4">
    <source>
        <dbReference type="ARBA" id="ARBA00006627"/>
    </source>
</evidence>
<keyword evidence="6" id="KW-0256">Endoplasmic reticulum</keyword>
<gene>
    <name evidence="11" type="ORF">SEMRO_2672_G334340.1</name>
</gene>
<evidence type="ECO:0000256" key="7">
    <source>
        <dbReference type="ARBA" id="ARBA00022989"/>
    </source>
</evidence>
<comment type="caution">
    <text evidence="11">The sequence shown here is derived from an EMBL/GenBank/DDBJ whole genome shotgun (WGS) entry which is preliminary data.</text>
</comment>
<keyword evidence="8 10" id="KW-0472">Membrane</keyword>
<evidence type="ECO:0000256" key="5">
    <source>
        <dbReference type="ARBA" id="ARBA00022692"/>
    </source>
</evidence>